<gene>
    <name evidence="2" type="ORF">BFV95_1041</name>
</gene>
<dbReference type="Pfam" id="PF03275">
    <property type="entry name" value="GLF"/>
    <property type="match status" value="1"/>
</dbReference>
<reference evidence="2 3" key="1">
    <citation type="submission" date="2016-09" db="EMBL/GenBank/DDBJ databases">
        <title>Draft Genome Sequence of four Alteromonas macleodii strains isolated from copper coupons and grown long-term at elevated copper levels.</title>
        <authorList>
            <person name="Cusick K."/>
            <person name="Dale J."/>
            <person name="Little B."/>
            <person name="Biffinger J."/>
        </authorList>
    </citation>
    <scope>NUCLEOTIDE SEQUENCE [LARGE SCALE GENOMIC DNA]</scope>
    <source>
        <strain evidence="2 3">KCP01</strain>
    </source>
</reference>
<dbReference type="CDD" id="cd11615">
    <property type="entry name" value="SAF_NeuB_like"/>
    <property type="match status" value="1"/>
</dbReference>
<dbReference type="InterPro" id="IPR013974">
    <property type="entry name" value="SAF"/>
</dbReference>
<dbReference type="InterPro" id="IPR013785">
    <property type="entry name" value="Aldolase_TIM"/>
</dbReference>
<dbReference type="InterPro" id="IPR057736">
    <property type="entry name" value="SAF_PseI/NeuA/NeuB"/>
</dbReference>
<dbReference type="Gene3D" id="3.20.20.70">
    <property type="entry name" value="Aldolase class I"/>
    <property type="match status" value="1"/>
</dbReference>
<dbReference type="GO" id="GO:0016051">
    <property type="term" value="P:carbohydrate biosynthetic process"/>
    <property type="evidence" value="ECO:0007669"/>
    <property type="project" value="InterPro"/>
</dbReference>
<dbReference type="InterPro" id="IPR013132">
    <property type="entry name" value="PseI/NeuA/B-like_N"/>
</dbReference>
<dbReference type="GO" id="GO:0008767">
    <property type="term" value="F:UDP-galactopyranose mutase activity"/>
    <property type="evidence" value="ECO:0007669"/>
    <property type="project" value="InterPro"/>
</dbReference>
<organism evidence="2 3">
    <name type="scientific">Alteromonas macleodii</name>
    <name type="common">Pseudoalteromonas macleodii</name>
    <dbReference type="NCBI Taxonomy" id="28108"/>
    <lineage>
        <taxon>Bacteria</taxon>
        <taxon>Pseudomonadati</taxon>
        <taxon>Pseudomonadota</taxon>
        <taxon>Gammaproteobacteria</taxon>
        <taxon>Alteromonadales</taxon>
        <taxon>Alteromonadaceae</taxon>
        <taxon>Alteromonas/Salinimonas group</taxon>
        <taxon>Alteromonas</taxon>
    </lineage>
</organism>
<dbReference type="SUPFAM" id="SSF51971">
    <property type="entry name" value="Nucleotide-binding domain"/>
    <property type="match status" value="1"/>
</dbReference>
<dbReference type="PANTHER" id="PTHR42966">
    <property type="entry name" value="N-ACETYLNEURAMINATE SYNTHASE"/>
    <property type="match status" value="1"/>
</dbReference>
<name>A0AB36FU00_ALTMA</name>
<dbReference type="Gene3D" id="3.90.1210.10">
    <property type="entry name" value="Antifreeze-like/N-acetylneuraminic acid synthase C-terminal domain"/>
    <property type="match status" value="1"/>
</dbReference>
<protein>
    <submittedName>
        <fullName evidence="2">SAF domain protein</fullName>
    </submittedName>
</protein>
<dbReference type="SUPFAM" id="SSF51269">
    <property type="entry name" value="AFP III-like domain"/>
    <property type="match status" value="1"/>
</dbReference>
<dbReference type="InterPro" id="IPR036188">
    <property type="entry name" value="FAD/NAD-bd_sf"/>
</dbReference>
<dbReference type="GO" id="GO:0047444">
    <property type="term" value="F:N-acylneuraminate-9-phosphate synthase activity"/>
    <property type="evidence" value="ECO:0007669"/>
    <property type="project" value="TreeGrafter"/>
</dbReference>
<dbReference type="PROSITE" id="PS50844">
    <property type="entry name" value="AFP_LIKE"/>
    <property type="match status" value="1"/>
</dbReference>
<comment type="caution">
    <text evidence="2">The sequence shown here is derived from an EMBL/GenBank/DDBJ whole genome shotgun (WGS) entry which is preliminary data.</text>
</comment>
<dbReference type="SUPFAM" id="SSF51569">
    <property type="entry name" value="Aldolase"/>
    <property type="match status" value="1"/>
</dbReference>
<dbReference type="PANTHER" id="PTHR42966:SF1">
    <property type="entry name" value="SIALIC ACID SYNTHASE"/>
    <property type="match status" value="1"/>
</dbReference>
<dbReference type="SMART" id="SM00858">
    <property type="entry name" value="SAF"/>
    <property type="match status" value="1"/>
</dbReference>
<evidence type="ECO:0000313" key="2">
    <source>
        <dbReference type="EMBL" id="OES33512.1"/>
    </source>
</evidence>
<dbReference type="InterPro" id="IPR051690">
    <property type="entry name" value="PseI-like"/>
</dbReference>
<dbReference type="RefSeq" id="WP_081333969.1">
    <property type="nucleotide sequence ID" value="NZ_MIPW01000006.1"/>
</dbReference>
<dbReference type="Gene3D" id="3.50.50.60">
    <property type="entry name" value="FAD/NAD(P)-binding domain"/>
    <property type="match status" value="1"/>
</dbReference>
<proteinExistence type="predicted"/>
<dbReference type="InterPro" id="IPR006190">
    <property type="entry name" value="SAF_AFP_Neu5Ac"/>
</dbReference>
<dbReference type="Pfam" id="PF08666">
    <property type="entry name" value="SAF"/>
    <property type="match status" value="1"/>
</dbReference>
<keyword evidence="3" id="KW-1185">Reference proteome</keyword>
<dbReference type="Proteomes" id="UP000095392">
    <property type="component" value="Unassembled WGS sequence"/>
</dbReference>
<dbReference type="InterPro" id="IPR015899">
    <property type="entry name" value="UDP-GalPyranose_mutase_C"/>
</dbReference>
<evidence type="ECO:0000259" key="1">
    <source>
        <dbReference type="PROSITE" id="PS50844"/>
    </source>
</evidence>
<dbReference type="AlphaFoldDB" id="A0AB36FU00"/>
<dbReference type="InterPro" id="IPR036732">
    <property type="entry name" value="AFP_Neu5c_C_sf"/>
</dbReference>
<dbReference type="EMBL" id="MIPY01000008">
    <property type="protein sequence ID" value="OES33512.1"/>
    <property type="molecule type" value="Genomic_DNA"/>
</dbReference>
<evidence type="ECO:0000313" key="3">
    <source>
        <dbReference type="Proteomes" id="UP000095392"/>
    </source>
</evidence>
<dbReference type="Pfam" id="PF03102">
    <property type="entry name" value="NeuB"/>
    <property type="match status" value="1"/>
</dbReference>
<sequence length="793" mass="89182">MVNRHYILGAGVTGLSLAYELLKKGQHVTLIEKSASVGGLAKSLTWQGRQIDLGPHIYHTPDKDIEEYWKAEFPELFYERHHWSKNLKDNQFFDYPINKEFIDSLPKALSEKIKHELENVDAEKVASANNYYEYIRALAGETLQEMFFIKYPEKLWGMSVKNLDANWAPKRIKIREKSGPFFEGQWSAVGNEGSGTILENLKDKVLQLGGVIRLNETIERILLRNQRISTIATNKSNINVNSNDVVINTTSYCTACDLLGKTTNLKYRGVTLVYLAVKNADVFPEGVDFVYIDDPKIHFNRISDQNSFVKEPELESTILCFEITYSQGDQIDSMEPSSLVKEVKEQFMSLDMISDESLIADAKVVKLPEVYPMFFLGYENELAKTKASIDEIENMYTLGSLAEYAYSDLQVLFSKAIDLAEILTSPTFKINKIDKAAPRLNFEKRILLNTDYIGQDHPAYVIAEIGLNHNGSMKIAKRLIDEAVNAGANAVKLQSYKSHLRVASEGKTSRYVEKVLSTQETDYEMFKKNELSVAQTKELFSYAKEKGITLFSAPFDNESVDELEELGVDCYKIASFDLVNLRLIEKVALTGKPLILSTGMASLSEVEDALRVVAYTGNRQVILLQCTSSYPCPPTSMNIRAIDTMKQAFNQLPVGLSDHVIGDVVSLAAVSRGADVIEKHFTLDKKMEGPDHILSLEPDELKRMIFNIRQIEECLGDGVKQASTNEISTLIRFRKTMYSSVDIAKGEKITPEHITYKGPAYGLYAKYEDLVVGSIAKDDIAADTPITWDLINS</sequence>
<accession>A0AB36FU00</accession>
<dbReference type="Pfam" id="PF13450">
    <property type="entry name" value="NAD_binding_8"/>
    <property type="match status" value="1"/>
</dbReference>
<feature type="domain" description="AFP-like" evidence="1">
    <location>
        <begin position="736"/>
        <end position="793"/>
    </location>
</feature>